<dbReference type="CDD" id="cd11533">
    <property type="entry name" value="NTP-PPase_Af0060_like"/>
    <property type="match status" value="1"/>
</dbReference>
<evidence type="ECO:0000313" key="2">
    <source>
        <dbReference type="Proteomes" id="UP000245695"/>
    </source>
</evidence>
<name>A0A2P2BMJ7_9FIRM</name>
<dbReference type="AlphaFoldDB" id="A0A2P2BMJ7"/>
<proteinExistence type="predicted"/>
<dbReference type="RefSeq" id="WP_166504683.1">
    <property type="nucleotide sequence ID" value="NZ_LN650648.1"/>
</dbReference>
<accession>A0A2P2BMJ7</accession>
<dbReference type="SUPFAM" id="SSF101386">
    <property type="entry name" value="all-alpha NTP pyrophosphatases"/>
    <property type="match status" value="1"/>
</dbReference>
<dbReference type="InterPro" id="IPR044548">
    <property type="entry name" value="AF0060_NTP-PPase_MazG-like"/>
</dbReference>
<gene>
    <name evidence="1" type="ORF">FRIFI_0078</name>
</gene>
<organism evidence="1 2">
    <name type="scientific">Romboutsia hominis</name>
    <dbReference type="NCBI Taxonomy" id="1507512"/>
    <lineage>
        <taxon>Bacteria</taxon>
        <taxon>Bacillati</taxon>
        <taxon>Bacillota</taxon>
        <taxon>Clostridia</taxon>
        <taxon>Peptostreptococcales</taxon>
        <taxon>Peptostreptococcaceae</taxon>
        <taxon>Romboutsia</taxon>
    </lineage>
</organism>
<protein>
    <submittedName>
        <fullName evidence="1">Deoxyuridine 5-triphosphate nucleotidohydrolase</fullName>
    </submittedName>
</protein>
<reference evidence="1 2" key="1">
    <citation type="submission" date="2014-09" db="EMBL/GenBank/DDBJ databases">
        <authorList>
            <person name="Hornung B.V."/>
        </authorList>
    </citation>
    <scope>NUCLEOTIDE SEQUENCE [LARGE SCALE GENOMIC DNA]</scope>
    <source>
        <strain evidence="1 2">FRIFI</strain>
    </source>
</reference>
<keyword evidence="2" id="KW-1185">Reference proteome</keyword>
<sequence length="106" mass="12191">MKTEKIIDFKEIKRLNLIDQKSLMERALKLSEEVGEVSQAVLSSSNVCGCGYKEKTKEDIVEECLDVIIVASSIISQSYDNEINMDEIVNIYKKKLKKWEEKCKTI</sequence>
<dbReference type="KEGG" id="rhom:FRIFI_0078"/>
<evidence type="ECO:0000313" key="1">
    <source>
        <dbReference type="EMBL" id="CEI71632.1"/>
    </source>
</evidence>
<dbReference type="EMBL" id="LN650648">
    <property type="protein sequence ID" value="CEI71632.1"/>
    <property type="molecule type" value="Genomic_DNA"/>
</dbReference>
<dbReference type="Gene3D" id="1.10.287.1080">
    <property type="entry name" value="MazG-like"/>
    <property type="match status" value="1"/>
</dbReference>
<keyword evidence="1" id="KW-0378">Hydrolase</keyword>
<dbReference type="Proteomes" id="UP000245695">
    <property type="component" value="Chromosome 1"/>
</dbReference>
<dbReference type="GO" id="GO:0016787">
    <property type="term" value="F:hydrolase activity"/>
    <property type="evidence" value="ECO:0007669"/>
    <property type="project" value="UniProtKB-KW"/>
</dbReference>